<dbReference type="AlphaFoldDB" id="A0A1G2IKM8"/>
<reference evidence="2 3" key="1">
    <citation type="journal article" date="2016" name="Nat. Commun.">
        <title>Thousands of microbial genomes shed light on interconnected biogeochemical processes in an aquifer system.</title>
        <authorList>
            <person name="Anantharaman K."/>
            <person name="Brown C.T."/>
            <person name="Hug L.A."/>
            <person name="Sharon I."/>
            <person name="Castelle C.J."/>
            <person name="Probst A.J."/>
            <person name="Thomas B.C."/>
            <person name="Singh A."/>
            <person name="Wilkins M.J."/>
            <person name="Karaoz U."/>
            <person name="Brodie E.L."/>
            <person name="Williams K.H."/>
            <person name="Hubbard S.S."/>
            <person name="Banfield J.F."/>
        </authorList>
    </citation>
    <scope>NUCLEOTIDE SEQUENCE [LARGE SCALE GENOMIC DNA]</scope>
</reference>
<dbReference type="SMART" id="SM00471">
    <property type="entry name" value="HDc"/>
    <property type="match status" value="1"/>
</dbReference>
<dbReference type="Pfam" id="PF01966">
    <property type="entry name" value="HD"/>
    <property type="match status" value="1"/>
</dbReference>
<dbReference type="CDD" id="cd00077">
    <property type="entry name" value="HDc"/>
    <property type="match status" value="1"/>
</dbReference>
<dbReference type="InterPro" id="IPR003607">
    <property type="entry name" value="HD/PDEase_dom"/>
</dbReference>
<evidence type="ECO:0000313" key="2">
    <source>
        <dbReference type="EMBL" id="OGZ75346.1"/>
    </source>
</evidence>
<dbReference type="PANTHER" id="PTHR33594:SF1">
    <property type="entry name" value="HD_PDEASE DOMAIN-CONTAINING PROTEIN"/>
    <property type="match status" value="1"/>
</dbReference>
<feature type="domain" description="HD" evidence="1">
    <location>
        <begin position="24"/>
        <end position="131"/>
    </location>
</feature>
<organism evidence="2 3">
    <name type="scientific">Candidatus Staskawiczbacteria bacterium RIFCSPLOWO2_12_FULL_37_15</name>
    <dbReference type="NCBI Taxonomy" id="1802218"/>
    <lineage>
        <taxon>Bacteria</taxon>
        <taxon>Candidatus Staskawicziibacteriota</taxon>
    </lineage>
</organism>
<name>A0A1G2IKM8_9BACT</name>
<protein>
    <recommendedName>
        <fullName evidence="1">HD domain-containing protein</fullName>
    </recommendedName>
</protein>
<dbReference type="PANTHER" id="PTHR33594">
    <property type="entry name" value="SUPERFAMILY HYDROLASE, PUTATIVE (AFU_ORTHOLOGUE AFUA_1G03035)-RELATED"/>
    <property type="match status" value="1"/>
</dbReference>
<dbReference type="Gene3D" id="1.10.3210.50">
    <property type="match status" value="1"/>
</dbReference>
<dbReference type="PROSITE" id="PS51831">
    <property type="entry name" value="HD"/>
    <property type="match status" value="1"/>
</dbReference>
<comment type="caution">
    <text evidence="2">The sequence shown here is derived from an EMBL/GenBank/DDBJ whole genome shotgun (WGS) entry which is preliminary data.</text>
</comment>
<accession>A0A1G2IKM8</accession>
<dbReference type="NCBIfam" id="TIGR00277">
    <property type="entry name" value="HDIG"/>
    <property type="match status" value="1"/>
</dbReference>
<proteinExistence type="predicted"/>
<evidence type="ECO:0000259" key="1">
    <source>
        <dbReference type="PROSITE" id="PS51831"/>
    </source>
</evidence>
<dbReference type="SUPFAM" id="SSF109604">
    <property type="entry name" value="HD-domain/PDEase-like"/>
    <property type="match status" value="1"/>
</dbReference>
<gene>
    <name evidence="2" type="ORF">A3G45_02810</name>
</gene>
<evidence type="ECO:0000313" key="3">
    <source>
        <dbReference type="Proteomes" id="UP000178632"/>
    </source>
</evidence>
<sequence length="287" mass="33257">MEDNFQKIKKIVEKEENCTDAGHNMEHTLRVYNMCLKLAEDILGCDLEVIKFAALLHDIGGQKEIQDKSGKTDHALIGAKMAEPILKEMGVSDEKVKHIQDCIVSHRYKTENQPKTIEAKILFDADKLDALGAIGIARAFVWVGNNRAKIYYKPDNLDEYIKENLCDGKMNGRIQDKSKHSFQIEFETKIKFIVDKLYTKKAKKIGKERTEYFKKFLDRLEKEVKDKMYYNQDNSIKLKNYGKYRNNARKKHTKRFVFASFGNSYALLVSSKFRNLAVAIHKLLFAD</sequence>
<dbReference type="InterPro" id="IPR006675">
    <property type="entry name" value="HDIG_dom"/>
</dbReference>
<dbReference type="InterPro" id="IPR006674">
    <property type="entry name" value="HD_domain"/>
</dbReference>
<dbReference type="EMBL" id="MHPE01000050">
    <property type="protein sequence ID" value="OGZ75346.1"/>
    <property type="molecule type" value="Genomic_DNA"/>
</dbReference>
<dbReference type="Proteomes" id="UP000178632">
    <property type="component" value="Unassembled WGS sequence"/>
</dbReference>